<dbReference type="InterPro" id="IPR001119">
    <property type="entry name" value="SLH_dom"/>
</dbReference>
<comment type="subcellular location">
    <subcellularLocation>
        <location evidence="1">Cell envelope</location>
    </subcellularLocation>
</comment>
<dbReference type="EC" id="3.2.1.17" evidence="6"/>
<evidence type="ECO:0000256" key="3">
    <source>
        <dbReference type="ARBA" id="ARBA00022638"/>
    </source>
</evidence>
<evidence type="ECO:0000256" key="8">
    <source>
        <dbReference type="SAM" id="SignalP"/>
    </source>
</evidence>
<comment type="caution">
    <text evidence="10">The sequence shown here is derived from an EMBL/GenBank/DDBJ whole genome shotgun (WGS) entry which is preliminary data.</text>
</comment>
<keyword evidence="4" id="KW-0677">Repeat</keyword>
<dbReference type="SUPFAM" id="SSF53955">
    <property type="entry name" value="Lysozyme-like"/>
    <property type="match status" value="2"/>
</dbReference>
<evidence type="ECO:0000313" key="11">
    <source>
        <dbReference type="Proteomes" id="UP001491552"/>
    </source>
</evidence>
<evidence type="ECO:0000313" key="10">
    <source>
        <dbReference type="EMBL" id="MEQ2510278.1"/>
    </source>
</evidence>
<feature type="domain" description="SLH" evidence="9">
    <location>
        <begin position="574"/>
        <end position="637"/>
    </location>
</feature>
<keyword evidence="3 6" id="KW-0081">Bacteriolytic enzyme</keyword>
<evidence type="ECO:0000259" key="9">
    <source>
        <dbReference type="PROSITE" id="PS51272"/>
    </source>
</evidence>
<gene>
    <name evidence="10" type="ORF">WMO66_03275</name>
</gene>
<dbReference type="InterPro" id="IPR042229">
    <property type="entry name" value="Listeria/Bacterioides_rpt_sf"/>
</dbReference>
<dbReference type="InterPro" id="IPR033907">
    <property type="entry name" value="Endolysin_autolysin"/>
</dbReference>
<evidence type="ECO:0000256" key="2">
    <source>
        <dbReference type="ARBA" id="ARBA00022529"/>
    </source>
</evidence>
<keyword evidence="5" id="KW-1035">Host cytoplasm</keyword>
<keyword evidence="2 6" id="KW-0929">Antimicrobial</keyword>
<dbReference type="PANTHER" id="PTHR38107:SF3">
    <property type="entry name" value="LYSOZYME RRRD-RELATED"/>
    <property type="match status" value="1"/>
</dbReference>
<dbReference type="NCBIfam" id="TIGR02543">
    <property type="entry name" value="List_Bact_rpt"/>
    <property type="match status" value="2"/>
</dbReference>
<dbReference type="InterPro" id="IPR023346">
    <property type="entry name" value="Lysozyme-like_dom_sf"/>
</dbReference>
<sequence>MKRILCGALSALLIFTGIQLPVRAETAGTEETAAVQPEETAATEPVESVPEETQAPETIGPDANERAPQAMTVSDSGIAMLEELEGRGVSSFRTALTQVENSVNSFLSANGLTLTQQQFDALASLQFNCSAVLSGCRVTRLLTGGDYTEVSMANAWCSWVSVGGSYSSKMLERRIRELQVYFYGDYTGNESDPGFRYLVHMPNGGSLEDNRVLCYPRGETYAALQTATRSGMYFAGWYTAASGGAHITNSTPAAENLIVYAHWSSTPVENPNEDNGGSGEDPVMLKTSEACIQFIKDHEGFSKFAYWDYGQWTIGYGTRCEENEFPDGITEEEADQRLRLMLVDFEKMVDDVLDASPLVHTQSQYDAMISFTFNLGPQWINPKYNIYQYFVYGGYTEMEFVNTMGRWLSSSSEVVDGLAKRRIDEADMYLNGVYRLGSTAYVRVVFNAMGGEAEEDYVYYKTGRSLGMLPNAYRSGHYFVGWYDRALSGGTCYTPETTAPARGNITLYARWEATGLPYQDISRDAWYFEAVSEATDRGLFQGTSETTFEPESTMNRAMLATVIYRMAGSPAGAAKAPFTDVAAADWFADAVAWAYENGVVKGMSATSFAPLQEITREQLAVMLLRYADLCGYDTSARASLKDFADAAKVSDYAADAMQWAVANGILNGTDGKRLDPAGSATRAQCAAMLVRFLDKFEAPAA</sequence>
<dbReference type="Proteomes" id="UP001491552">
    <property type="component" value="Unassembled WGS sequence"/>
</dbReference>
<evidence type="ECO:0000256" key="6">
    <source>
        <dbReference type="RuleBase" id="RU003788"/>
    </source>
</evidence>
<evidence type="ECO:0000256" key="5">
    <source>
        <dbReference type="ARBA" id="ARBA00023200"/>
    </source>
</evidence>
<feature type="signal peptide" evidence="8">
    <location>
        <begin position="1"/>
        <end position="24"/>
    </location>
</feature>
<feature type="domain" description="SLH" evidence="9">
    <location>
        <begin position="640"/>
        <end position="701"/>
    </location>
</feature>
<dbReference type="InterPro" id="IPR013378">
    <property type="entry name" value="InlB-like_B-rpt"/>
</dbReference>
<dbReference type="Gene3D" id="2.60.40.4270">
    <property type="entry name" value="Listeria-Bacteroides repeat domain"/>
    <property type="match status" value="2"/>
</dbReference>
<dbReference type="Pfam" id="PF09479">
    <property type="entry name" value="Flg_new"/>
    <property type="match status" value="2"/>
</dbReference>
<accession>A0ABV1G4E7</accession>
<dbReference type="InterPro" id="IPR051018">
    <property type="entry name" value="Bacteriophage_GH24"/>
</dbReference>
<dbReference type="EMBL" id="JBBMFF010000143">
    <property type="protein sequence ID" value="MEQ2510278.1"/>
    <property type="molecule type" value="Genomic_DNA"/>
</dbReference>
<reference evidence="10 11" key="1">
    <citation type="submission" date="2024-03" db="EMBL/GenBank/DDBJ databases">
        <title>Human intestinal bacterial collection.</title>
        <authorList>
            <person name="Pauvert C."/>
            <person name="Hitch T.C.A."/>
            <person name="Clavel T."/>
        </authorList>
    </citation>
    <scope>NUCLEOTIDE SEQUENCE [LARGE SCALE GENOMIC DNA]</scope>
    <source>
        <strain evidence="10 11">CLA-AA-H192</strain>
    </source>
</reference>
<evidence type="ECO:0000256" key="4">
    <source>
        <dbReference type="ARBA" id="ARBA00022737"/>
    </source>
</evidence>
<dbReference type="InterPro" id="IPR002196">
    <property type="entry name" value="Glyco_hydro_24"/>
</dbReference>
<organism evidence="10 11">
    <name type="scientific">Faecousia intestinalis</name>
    <dbReference type="NCBI Taxonomy" id="3133167"/>
    <lineage>
        <taxon>Bacteria</taxon>
        <taxon>Bacillati</taxon>
        <taxon>Bacillota</taxon>
        <taxon>Clostridia</taxon>
        <taxon>Eubacteriales</taxon>
        <taxon>Oscillospiraceae</taxon>
        <taxon>Faecousia</taxon>
    </lineage>
</organism>
<keyword evidence="6" id="KW-0326">Glycosidase</keyword>
<keyword evidence="11" id="KW-1185">Reference proteome</keyword>
<dbReference type="InterPro" id="IPR023347">
    <property type="entry name" value="Lysozyme_dom_sf"/>
</dbReference>
<evidence type="ECO:0000256" key="7">
    <source>
        <dbReference type="SAM" id="MobiDB-lite"/>
    </source>
</evidence>
<dbReference type="RefSeq" id="WP_349134982.1">
    <property type="nucleotide sequence ID" value="NZ_JBBMFF010000143.1"/>
</dbReference>
<keyword evidence="8" id="KW-0732">Signal</keyword>
<protein>
    <recommendedName>
        <fullName evidence="6">Lysozyme</fullName>
        <ecNumber evidence="6">3.2.1.17</ecNumber>
    </recommendedName>
</protein>
<name>A0ABV1G4E7_9FIRM</name>
<dbReference type="CDD" id="cd00737">
    <property type="entry name" value="lyz_endolysin_autolysin"/>
    <property type="match status" value="1"/>
</dbReference>
<keyword evidence="6" id="KW-0378">Hydrolase</keyword>
<feature type="domain" description="SLH" evidence="9">
    <location>
        <begin position="514"/>
        <end position="573"/>
    </location>
</feature>
<dbReference type="Gene3D" id="1.10.530.40">
    <property type="match status" value="2"/>
</dbReference>
<feature type="chain" id="PRO_5045256349" description="Lysozyme" evidence="8">
    <location>
        <begin position="25"/>
        <end position="701"/>
    </location>
</feature>
<proteinExistence type="inferred from homology"/>
<dbReference type="PROSITE" id="PS51272">
    <property type="entry name" value="SLH"/>
    <property type="match status" value="3"/>
</dbReference>
<comment type="similarity">
    <text evidence="6">Belongs to the glycosyl hydrolase 24 family.</text>
</comment>
<dbReference type="Pfam" id="PF00395">
    <property type="entry name" value="SLH"/>
    <property type="match status" value="3"/>
</dbReference>
<dbReference type="PANTHER" id="PTHR38107">
    <property type="match status" value="1"/>
</dbReference>
<dbReference type="Pfam" id="PF00959">
    <property type="entry name" value="Phage_lysozyme"/>
    <property type="match status" value="2"/>
</dbReference>
<comment type="catalytic activity">
    <reaction evidence="6">
        <text>Hydrolysis of (1-&gt;4)-beta-linkages between N-acetylmuramic acid and N-acetyl-D-glucosamine residues in a peptidoglycan and between N-acetyl-D-glucosamine residues in chitodextrins.</text>
        <dbReference type="EC" id="3.2.1.17"/>
    </reaction>
</comment>
<evidence type="ECO:0000256" key="1">
    <source>
        <dbReference type="ARBA" id="ARBA00004196"/>
    </source>
</evidence>
<feature type="region of interest" description="Disordered" evidence="7">
    <location>
        <begin position="29"/>
        <end position="69"/>
    </location>
</feature>